<protein>
    <submittedName>
        <fullName evidence="6">Helix-turn-helix domain-containing protein</fullName>
    </submittedName>
</protein>
<dbReference type="AlphaFoldDB" id="A0A7K1Y1Z6"/>
<dbReference type="EMBL" id="WVHS01000004">
    <property type="protein sequence ID" value="MXV17274.1"/>
    <property type="molecule type" value="Genomic_DNA"/>
</dbReference>
<feature type="transmembrane region" description="Helical" evidence="4">
    <location>
        <begin position="66"/>
        <end position="86"/>
    </location>
</feature>
<keyword evidence="4" id="KW-0812">Transmembrane</keyword>
<dbReference type="SMART" id="SM00342">
    <property type="entry name" value="HTH_ARAC"/>
    <property type="match status" value="1"/>
</dbReference>
<evidence type="ECO:0000256" key="4">
    <source>
        <dbReference type="SAM" id="Phobius"/>
    </source>
</evidence>
<dbReference type="GO" id="GO:0003700">
    <property type="term" value="F:DNA-binding transcription factor activity"/>
    <property type="evidence" value="ECO:0007669"/>
    <property type="project" value="InterPro"/>
</dbReference>
<dbReference type="Proteomes" id="UP000451233">
    <property type="component" value="Unassembled WGS sequence"/>
</dbReference>
<keyword evidence="2" id="KW-0238">DNA-binding</keyword>
<dbReference type="PROSITE" id="PS01124">
    <property type="entry name" value="HTH_ARAC_FAMILY_2"/>
    <property type="match status" value="1"/>
</dbReference>
<accession>A0A7K1Y1Z6</accession>
<feature type="transmembrane region" description="Helical" evidence="4">
    <location>
        <begin position="186"/>
        <end position="204"/>
    </location>
</feature>
<comment type="caution">
    <text evidence="6">The sequence shown here is derived from an EMBL/GenBank/DDBJ whole genome shotgun (WGS) entry which is preliminary data.</text>
</comment>
<dbReference type="Pfam" id="PF12833">
    <property type="entry name" value="HTH_18"/>
    <property type="match status" value="1"/>
</dbReference>
<dbReference type="InterPro" id="IPR018062">
    <property type="entry name" value="HTH_AraC-typ_CS"/>
</dbReference>
<organism evidence="6 7">
    <name type="scientific">Hufsiella ginkgonis</name>
    <dbReference type="NCBI Taxonomy" id="2695274"/>
    <lineage>
        <taxon>Bacteria</taxon>
        <taxon>Pseudomonadati</taxon>
        <taxon>Bacteroidota</taxon>
        <taxon>Sphingobacteriia</taxon>
        <taxon>Sphingobacteriales</taxon>
        <taxon>Sphingobacteriaceae</taxon>
        <taxon>Hufsiella</taxon>
    </lineage>
</organism>
<dbReference type="Gene3D" id="1.10.10.60">
    <property type="entry name" value="Homeodomain-like"/>
    <property type="match status" value="1"/>
</dbReference>
<evidence type="ECO:0000256" key="3">
    <source>
        <dbReference type="ARBA" id="ARBA00023163"/>
    </source>
</evidence>
<feature type="domain" description="HTH araC/xylS-type" evidence="5">
    <location>
        <begin position="270"/>
        <end position="377"/>
    </location>
</feature>
<feature type="transmembrane region" description="Helical" evidence="4">
    <location>
        <begin position="98"/>
        <end position="118"/>
    </location>
</feature>
<evidence type="ECO:0000256" key="2">
    <source>
        <dbReference type="ARBA" id="ARBA00023125"/>
    </source>
</evidence>
<dbReference type="PROSITE" id="PS00041">
    <property type="entry name" value="HTH_ARAC_FAMILY_1"/>
    <property type="match status" value="1"/>
</dbReference>
<dbReference type="InterPro" id="IPR009057">
    <property type="entry name" value="Homeodomain-like_sf"/>
</dbReference>
<dbReference type="GO" id="GO:0043565">
    <property type="term" value="F:sequence-specific DNA binding"/>
    <property type="evidence" value="ECO:0007669"/>
    <property type="project" value="InterPro"/>
</dbReference>
<evidence type="ECO:0000313" key="7">
    <source>
        <dbReference type="Proteomes" id="UP000451233"/>
    </source>
</evidence>
<gene>
    <name evidence="6" type="ORF">GS398_18400</name>
</gene>
<name>A0A7K1Y1Z6_9SPHI</name>
<keyword evidence="1" id="KW-0805">Transcription regulation</keyword>
<dbReference type="PANTHER" id="PTHR43280:SF29">
    <property type="entry name" value="ARAC-FAMILY TRANSCRIPTIONAL REGULATOR"/>
    <property type="match status" value="1"/>
</dbReference>
<dbReference type="InterPro" id="IPR018060">
    <property type="entry name" value="HTH_AraC"/>
</dbReference>
<feature type="transmembrane region" description="Helical" evidence="4">
    <location>
        <begin position="36"/>
        <end position="54"/>
    </location>
</feature>
<sequence length="382" mass="43451">MSFNWFDLVVLFGILQGVICAVLLLGRRPVLAGRKLLVAVLLVFSVLSFKILLHTTGLWNTTALRYFPLAVDLLIQPLLYLYVASLTQPGFKMTRKTWLHFLPPLLFMVHAVVVYVAVMQQQSLLEKDVVAEQWRFNRVKVTEDFLSILSTIGYGFLGLKSILYYRRWMQQNISDTNYLTFTWIKNLLIVTGILGIALCVNIILDNTLDFSDQFLHWKLFYIYLAVVIYYIGLRGYLASRHVIKHGQDKSFDEEAAADVPLKYSGEELENAKSAILHALITRKVFLDSELTLGKLAADVGLSPVLVSVTINRELGKTFRMLVNDYRAEEVKRKLTDSRYAHLSIFGVALECGFNSEASFYRIFKSATGLSPKEYAEQAKLHG</sequence>
<feature type="transmembrane region" description="Helical" evidence="4">
    <location>
        <begin position="145"/>
        <end position="165"/>
    </location>
</feature>
<dbReference type="SUPFAM" id="SSF46689">
    <property type="entry name" value="Homeodomain-like"/>
    <property type="match status" value="1"/>
</dbReference>
<keyword evidence="3" id="KW-0804">Transcription</keyword>
<reference evidence="6 7" key="1">
    <citation type="submission" date="2019-11" db="EMBL/GenBank/DDBJ databases">
        <title>Pedobacter sp. HMF7056 Genome sequencing and assembly.</title>
        <authorList>
            <person name="Kang H."/>
            <person name="Kim H."/>
            <person name="Joh K."/>
        </authorList>
    </citation>
    <scope>NUCLEOTIDE SEQUENCE [LARGE SCALE GENOMIC DNA]</scope>
    <source>
        <strain evidence="6 7">HMF7056</strain>
    </source>
</reference>
<proteinExistence type="predicted"/>
<feature type="transmembrane region" description="Helical" evidence="4">
    <location>
        <begin position="219"/>
        <end position="237"/>
    </location>
</feature>
<evidence type="ECO:0000256" key="1">
    <source>
        <dbReference type="ARBA" id="ARBA00023015"/>
    </source>
</evidence>
<keyword evidence="4" id="KW-0472">Membrane</keyword>
<evidence type="ECO:0000259" key="5">
    <source>
        <dbReference type="PROSITE" id="PS01124"/>
    </source>
</evidence>
<dbReference type="PANTHER" id="PTHR43280">
    <property type="entry name" value="ARAC-FAMILY TRANSCRIPTIONAL REGULATOR"/>
    <property type="match status" value="1"/>
</dbReference>
<dbReference type="RefSeq" id="WP_160908266.1">
    <property type="nucleotide sequence ID" value="NZ_WVHS01000004.1"/>
</dbReference>
<keyword evidence="4" id="KW-1133">Transmembrane helix</keyword>
<feature type="transmembrane region" description="Helical" evidence="4">
    <location>
        <begin position="6"/>
        <end position="24"/>
    </location>
</feature>
<evidence type="ECO:0000313" key="6">
    <source>
        <dbReference type="EMBL" id="MXV17274.1"/>
    </source>
</evidence>
<keyword evidence="7" id="KW-1185">Reference proteome</keyword>